<sequence>HDGPAGHLLRNARRATAEPRRARKRTQGARYSAGRHLRRRQQAPAAADLLGNPDGTGVFRVHPAKGRRRLRRGQLQGAVRIDRAR</sequence>
<proteinExistence type="predicted"/>
<protein>
    <submittedName>
        <fullName evidence="2">Uncharacterized protein</fullName>
    </submittedName>
</protein>
<feature type="region of interest" description="Disordered" evidence="1">
    <location>
        <begin position="1"/>
        <end position="60"/>
    </location>
</feature>
<dbReference type="EMBL" id="BKCJ011855148">
    <property type="protein sequence ID" value="GFD58615.1"/>
    <property type="molecule type" value="Genomic_DNA"/>
</dbReference>
<feature type="compositionally biased region" description="Basic residues" evidence="1">
    <location>
        <begin position="21"/>
        <end position="41"/>
    </location>
</feature>
<feature type="region of interest" description="Disordered" evidence="1">
    <location>
        <begin position="66"/>
        <end position="85"/>
    </location>
</feature>
<accession>A0A699XFC7</accession>
<evidence type="ECO:0000313" key="2">
    <source>
        <dbReference type="EMBL" id="GFD58615.1"/>
    </source>
</evidence>
<reference evidence="2" key="1">
    <citation type="journal article" date="2019" name="Sci. Rep.">
        <title>Draft genome of Tanacetum cinerariifolium, the natural source of mosquito coil.</title>
        <authorList>
            <person name="Yamashiro T."/>
            <person name="Shiraishi A."/>
            <person name="Satake H."/>
            <person name="Nakayama K."/>
        </authorList>
    </citation>
    <scope>NUCLEOTIDE SEQUENCE</scope>
</reference>
<evidence type="ECO:0000256" key="1">
    <source>
        <dbReference type="SAM" id="MobiDB-lite"/>
    </source>
</evidence>
<comment type="caution">
    <text evidence="2">The sequence shown here is derived from an EMBL/GenBank/DDBJ whole genome shotgun (WGS) entry which is preliminary data.</text>
</comment>
<gene>
    <name evidence="2" type="ORF">Tci_930584</name>
</gene>
<name>A0A699XFC7_TANCI</name>
<dbReference type="AlphaFoldDB" id="A0A699XFC7"/>
<organism evidence="2">
    <name type="scientific">Tanacetum cinerariifolium</name>
    <name type="common">Dalmatian daisy</name>
    <name type="synonym">Chrysanthemum cinerariifolium</name>
    <dbReference type="NCBI Taxonomy" id="118510"/>
    <lineage>
        <taxon>Eukaryota</taxon>
        <taxon>Viridiplantae</taxon>
        <taxon>Streptophyta</taxon>
        <taxon>Embryophyta</taxon>
        <taxon>Tracheophyta</taxon>
        <taxon>Spermatophyta</taxon>
        <taxon>Magnoliopsida</taxon>
        <taxon>eudicotyledons</taxon>
        <taxon>Gunneridae</taxon>
        <taxon>Pentapetalae</taxon>
        <taxon>asterids</taxon>
        <taxon>campanulids</taxon>
        <taxon>Asterales</taxon>
        <taxon>Asteraceae</taxon>
        <taxon>Asteroideae</taxon>
        <taxon>Anthemideae</taxon>
        <taxon>Anthemidinae</taxon>
        <taxon>Tanacetum</taxon>
    </lineage>
</organism>
<feature type="non-terminal residue" evidence="2">
    <location>
        <position position="1"/>
    </location>
</feature>
<feature type="non-terminal residue" evidence="2">
    <location>
        <position position="85"/>
    </location>
</feature>